<name>A0A382YLW5_9ZZZZ</name>
<dbReference type="InterPro" id="IPR023696">
    <property type="entry name" value="Ureohydrolase_dom_sf"/>
</dbReference>
<evidence type="ECO:0000259" key="1">
    <source>
        <dbReference type="Pfam" id="PF00850"/>
    </source>
</evidence>
<dbReference type="SUPFAM" id="SSF52768">
    <property type="entry name" value="Arginase/deacetylase"/>
    <property type="match status" value="1"/>
</dbReference>
<evidence type="ECO:0000313" key="2">
    <source>
        <dbReference type="EMBL" id="SVD83979.1"/>
    </source>
</evidence>
<sequence>FDAHRDDPLAQMKVSTSCYGKMTSLILKTAKEVCNGKLLSMLEGGYNHTALANSVLEHMNILIAE</sequence>
<dbReference type="GO" id="GO:0040029">
    <property type="term" value="P:epigenetic regulation of gene expression"/>
    <property type="evidence" value="ECO:0007669"/>
    <property type="project" value="TreeGrafter"/>
</dbReference>
<accession>A0A382YLW5</accession>
<dbReference type="InterPro" id="IPR023801">
    <property type="entry name" value="His_deacetylse_dom"/>
</dbReference>
<proteinExistence type="predicted"/>
<gene>
    <name evidence="2" type="ORF">METZ01_LOCUS436833</name>
</gene>
<dbReference type="Gene3D" id="3.40.800.20">
    <property type="entry name" value="Histone deacetylase domain"/>
    <property type="match status" value="1"/>
</dbReference>
<protein>
    <recommendedName>
        <fullName evidence="1">Histone deacetylase domain-containing protein</fullName>
    </recommendedName>
</protein>
<feature type="non-terminal residue" evidence="2">
    <location>
        <position position="1"/>
    </location>
</feature>
<reference evidence="2" key="1">
    <citation type="submission" date="2018-05" db="EMBL/GenBank/DDBJ databases">
        <authorList>
            <person name="Lanie J.A."/>
            <person name="Ng W.-L."/>
            <person name="Kazmierczak K.M."/>
            <person name="Andrzejewski T.M."/>
            <person name="Davidsen T.M."/>
            <person name="Wayne K.J."/>
            <person name="Tettelin H."/>
            <person name="Glass J.I."/>
            <person name="Rusch D."/>
            <person name="Podicherti R."/>
            <person name="Tsui H.-C.T."/>
            <person name="Winkler M.E."/>
        </authorList>
    </citation>
    <scope>NUCLEOTIDE SEQUENCE</scope>
</reference>
<dbReference type="GO" id="GO:0004407">
    <property type="term" value="F:histone deacetylase activity"/>
    <property type="evidence" value="ECO:0007669"/>
    <property type="project" value="TreeGrafter"/>
</dbReference>
<organism evidence="2">
    <name type="scientific">marine metagenome</name>
    <dbReference type="NCBI Taxonomy" id="408172"/>
    <lineage>
        <taxon>unclassified sequences</taxon>
        <taxon>metagenomes</taxon>
        <taxon>ecological metagenomes</taxon>
    </lineage>
</organism>
<dbReference type="AlphaFoldDB" id="A0A382YLW5"/>
<dbReference type="InterPro" id="IPR037138">
    <property type="entry name" value="His_deacetylse_dom_sf"/>
</dbReference>
<dbReference type="EMBL" id="UINC01176721">
    <property type="protein sequence ID" value="SVD83979.1"/>
    <property type="molecule type" value="Genomic_DNA"/>
</dbReference>
<dbReference type="PANTHER" id="PTHR10625:SF10">
    <property type="entry name" value="HISTONE DEACETYLASE HDAC1"/>
    <property type="match status" value="1"/>
</dbReference>
<dbReference type="Pfam" id="PF00850">
    <property type="entry name" value="Hist_deacetyl"/>
    <property type="match status" value="1"/>
</dbReference>
<dbReference type="PANTHER" id="PTHR10625">
    <property type="entry name" value="HISTONE DEACETYLASE HDAC1-RELATED"/>
    <property type="match status" value="1"/>
</dbReference>
<feature type="domain" description="Histone deacetylase" evidence="1">
    <location>
        <begin position="1"/>
        <end position="61"/>
    </location>
</feature>